<name>A0AC60Q3D3_IXOPE</name>
<reference evidence="1 2" key="1">
    <citation type="journal article" date="2020" name="Cell">
        <title>Large-Scale Comparative Analyses of Tick Genomes Elucidate Their Genetic Diversity and Vector Capacities.</title>
        <authorList>
            <consortium name="Tick Genome and Microbiome Consortium (TIGMIC)"/>
            <person name="Jia N."/>
            <person name="Wang J."/>
            <person name="Shi W."/>
            <person name="Du L."/>
            <person name="Sun Y."/>
            <person name="Zhan W."/>
            <person name="Jiang J.F."/>
            <person name="Wang Q."/>
            <person name="Zhang B."/>
            <person name="Ji P."/>
            <person name="Bell-Sakyi L."/>
            <person name="Cui X.M."/>
            <person name="Yuan T.T."/>
            <person name="Jiang B.G."/>
            <person name="Yang W.F."/>
            <person name="Lam T.T."/>
            <person name="Chang Q.C."/>
            <person name="Ding S.J."/>
            <person name="Wang X.J."/>
            <person name="Zhu J.G."/>
            <person name="Ruan X.D."/>
            <person name="Zhao L."/>
            <person name="Wei J.T."/>
            <person name="Ye R.Z."/>
            <person name="Que T.C."/>
            <person name="Du C.H."/>
            <person name="Zhou Y.H."/>
            <person name="Cheng J.X."/>
            <person name="Dai P.F."/>
            <person name="Guo W.B."/>
            <person name="Han X.H."/>
            <person name="Huang E.J."/>
            <person name="Li L.F."/>
            <person name="Wei W."/>
            <person name="Gao Y.C."/>
            <person name="Liu J.Z."/>
            <person name="Shao H.Z."/>
            <person name="Wang X."/>
            <person name="Wang C.C."/>
            <person name="Yang T.C."/>
            <person name="Huo Q.B."/>
            <person name="Li W."/>
            <person name="Chen H.Y."/>
            <person name="Chen S.E."/>
            <person name="Zhou L.G."/>
            <person name="Ni X.B."/>
            <person name="Tian J.H."/>
            <person name="Sheng Y."/>
            <person name="Liu T."/>
            <person name="Pan Y.S."/>
            <person name="Xia L.Y."/>
            <person name="Li J."/>
            <person name="Zhao F."/>
            <person name="Cao W.C."/>
        </authorList>
    </citation>
    <scope>NUCLEOTIDE SEQUENCE [LARGE SCALE GENOMIC DNA]</scope>
    <source>
        <strain evidence="1">Iper-2018</strain>
    </source>
</reference>
<sequence length="114" mass="12518">MLRVAVLPHLQRQLKSTSSEGSRSDESEVEPAPHVVTRGQSRREAVVPSVPSVPQTPPREASTEAHPFCLGLSDEAAKVVTTYDWKCHRCRLCERCAKPEAPSVSDRSCRPNVG</sequence>
<comment type="caution">
    <text evidence="1">The sequence shown here is derived from an EMBL/GenBank/DDBJ whole genome shotgun (WGS) entry which is preliminary data.</text>
</comment>
<dbReference type="Proteomes" id="UP000805193">
    <property type="component" value="Unassembled WGS sequence"/>
</dbReference>
<gene>
    <name evidence="1" type="ORF">HPB47_024791</name>
</gene>
<evidence type="ECO:0000313" key="1">
    <source>
        <dbReference type="EMBL" id="KAG0428223.1"/>
    </source>
</evidence>
<organism evidence="1 2">
    <name type="scientific">Ixodes persulcatus</name>
    <name type="common">Taiga tick</name>
    <dbReference type="NCBI Taxonomy" id="34615"/>
    <lineage>
        <taxon>Eukaryota</taxon>
        <taxon>Metazoa</taxon>
        <taxon>Ecdysozoa</taxon>
        <taxon>Arthropoda</taxon>
        <taxon>Chelicerata</taxon>
        <taxon>Arachnida</taxon>
        <taxon>Acari</taxon>
        <taxon>Parasitiformes</taxon>
        <taxon>Ixodida</taxon>
        <taxon>Ixodoidea</taxon>
        <taxon>Ixodidae</taxon>
        <taxon>Ixodinae</taxon>
        <taxon>Ixodes</taxon>
    </lineage>
</organism>
<evidence type="ECO:0000313" key="2">
    <source>
        <dbReference type="Proteomes" id="UP000805193"/>
    </source>
</evidence>
<keyword evidence="2" id="KW-1185">Reference proteome</keyword>
<accession>A0AC60Q3D3</accession>
<protein>
    <submittedName>
        <fullName evidence="1">Uncharacterized protein</fullName>
    </submittedName>
</protein>
<dbReference type="EMBL" id="JABSTQ010009551">
    <property type="protein sequence ID" value="KAG0428223.1"/>
    <property type="molecule type" value="Genomic_DNA"/>
</dbReference>
<proteinExistence type="predicted"/>